<dbReference type="Proteomes" id="UP001524383">
    <property type="component" value="Unassembled WGS sequence"/>
</dbReference>
<dbReference type="GO" id="GO:0005737">
    <property type="term" value="C:cytoplasm"/>
    <property type="evidence" value="ECO:0007669"/>
    <property type="project" value="UniProtKB-SubCell"/>
</dbReference>
<keyword evidence="2 4" id="KW-0804">Transcription</keyword>
<evidence type="ECO:0000256" key="1">
    <source>
        <dbReference type="ARBA" id="ARBA00022478"/>
    </source>
</evidence>
<feature type="domain" description="RNA polymerase subunit H/Rpb5 C-terminal" evidence="5">
    <location>
        <begin position="6"/>
        <end position="77"/>
    </location>
</feature>
<evidence type="ECO:0000313" key="7">
    <source>
        <dbReference type="Proteomes" id="UP001524383"/>
    </source>
</evidence>
<dbReference type="PROSITE" id="PS01110">
    <property type="entry name" value="RNA_POL_H_23KD"/>
    <property type="match status" value="1"/>
</dbReference>
<comment type="similarity">
    <text evidence="3 4">Belongs to the archaeal Rpo5/eukaryotic RPB5 RNA polymerase subunit family.</text>
</comment>
<dbReference type="InterPro" id="IPR000783">
    <property type="entry name" value="RNA_pol_subH/Rpb5_C"/>
</dbReference>
<dbReference type="AlphaFoldDB" id="A0ABD4TK55"/>
<dbReference type="InterPro" id="IPR020608">
    <property type="entry name" value="RNA_pol_subH/Rpb5_CS"/>
</dbReference>
<keyword evidence="4 6" id="KW-0808">Transferase</keyword>
<dbReference type="NCBIfam" id="NF007129">
    <property type="entry name" value="PRK09570.1"/>
    <property type="match status" value="1"/>
</dbReference>
<keyword evidence="4 6" id="KW-0548">Nucleotidyltransferase</keyword>
<keyword evidence="7" id="KW-1185">Reference proteome</keyword>
<dbReference type="EMBL" id="VOTZ01000020">
    <property type="protein sequence ID" value="MCQ1539116.1"/>
    <property type="molecule type" value="Genomic_DNA"/>
</dbReference>
<protein>
    <recommendedName>
        <fullName evidence="4">DNA-directed RNA polymerase subunit Rpo5</fullName>
        <ecNumber evidence="4">2.7.7.6</ecNumber>
    </recommendedName>
    <alternativeName>
        <fullName evidence="4">DNA-directed RNA polymerase subunit H</fullName>
    </alternativeName>
</protein>
<accession>A0ABD4TK55</accession>
<comment type="catalytic activity">
    <reaction evidence="4">
        <text>RNA(n) + a ribonucleoside 5'-triphosphate = RNA(n+1) + diphosphate</text>
        <dbReference type="Rhea" id="RHEA:21248"/>
        <dbReference type="Rhea" id="RHEA-COMP:14527"/>
        <dbReference type="Rhea" id="RHEA-COMP:17342"/>
        <dbReference type="ChEBI" id="CHEBI:33019"/>
        <dbReference type="ChEBI" id="CHEBI:61557"/>
        <dbReference type="ChEBI" id="CHEBI:140395"/>
        <dbReference type="EC" id="2.7.7.6"/>
    </reaction>
</comment>
<keyword evidence="4" id="KW-0963">Cytoplasm</keyword>
<dbReference type="RefSeq" id="WP_255333080.1">
    <property type="nucleotide sequence ID" value="NZ_VOTZ01000020.1"/>
</dbReference>
<dbReference type="Gene3D" id="3.90.940.20">
    <property type="entry name" value="RPB5-like RNA polymerase subunit"/>
    <property type="match status" value="1"/>
</dbReference>
<reference evidence="6 7" key="1">
    <citation type="submission" date="2019-08" db="EMBL/GenBank/DDBJ databases">
        <authorList>
            <person name="Chen S.-C."/>
            <person name="Lai M.-C."/>
            <person name="You Y.-T."/>
        </authorList>
    </citation>
    <scope>NUCLEOTIDE SEQUENCE [LARGE SCALE GENOMIC DNA]</scope>
    <source>
        <strain evidence="6 7">P2F9704a</strain>
    </source>
</reference>
<organism evidence="6 7">
    <name type="scientific">Methanocalculus taiwanensis</name>
    <dbReference type="NCBI Taxonomy" id="106207"/>
    <lineage>
        <taxon>Archaea</taxon>
        <taxon>Methanobacteriati</taxon>
        <taxon>Methanobacteriota</taxon>
        <taxon>Stenosarchaea group</taxon>
        <taxon>Methanomicrobia</taxon>
        <taxon>Methanomicrobiales</taxon>
        <taxon>Methanocalculaceae</taxon>
        <taxon>Methanocalculus</taxon>
    </lineage>
</organism>
<evidence type="ECO:0000256" key="2">
    <source>
        <dbReference type="ARBA" id="ARBA00023163"/>
    </source>
</evidence>
<comment type="function">
    <text evidence="4">DNA-dependent RNA polymerase (RNAP) catalyzes the transcription of DNA into RNA using the four ribonucleoside triphosphates as substrates.</text>
</comment>
<dbReference type="InterPro" id="IPR014381">
    <property type="entry name" value="Arch_Rpo5/euc_Rpb5"/>
</dbReference>
<dbReference type="PANTHER" id="PTHR10535">
    <property type="entry name" value="DNA-DIRECTED RNA POLYMERASES I, II, AND III SUBUNIT RPABC1"/>
    <property type="match status" value="1"/>
</dbReference>
<dbReference type="HAMAP" id="MF_00025">
    <property type="entry name" value="RNApol_Rpo5_RPB5"/>
    <property type="match status" value="1"/>
</dbReference>
<sequence length="83" mass="9605">MGTRLNVLMHDMVPKHQIMDIEEVQTLLTDYHLTMEQLLKIYHDDPIVKSIDAVPGNVVRITRKSHTAGEAEAYRLVVRRPKK</sequence>
<name>A0ABD4TK55_9EURY</name>
<dbReference type="GO" id="GO:0000428">
    <property type="term" value="C:DNA-directed RNA polymerase complex"/>
    <property type="evidence" value="ECO:0007669"/>
    <property type="project" value="UniProtKB-KW"/>
</dbReference>
<evidence type="ECO:0000256" key="3">
    <source>
        <dbReference type="ARBA" id="ARBA00025765"/>
    </source>
</evidence>
<keyword evidence="1 4" id="KW-0240">DNA-directed RNA polymerase</keyword>
<dbReference type="EC" id="2.7.7.6" evidence="4"/>
<dbReference type="Pfam" id="PF01191">
    <property type="entry name" value="RNA_pol_Rpb5_C"/>
    <property type="match status" value="1"/>
</dbReference>
<dbReference type="SUPFAM" id="SSF55287">
    <property type="entry name" value="RPB5-like RNA polymerase subunit"/>
    <property type="match status" value="1"/>
</dbReference>
<evidence type="ECO:0000313" key="6">
    <source>
        <dbReference type="EMBL" id="MCQ1539116.1"/>
    </source>
</evidence>
<evidence type="ECO:0000259" key="5">
    <source>
        <dbReference type="Pfam" id="PF01191"/>
    </source>
</evidence>
<dbReference type="InterPro" id="IPR035913">
    <property type="entry name" value="RPB5-like_sf"/>
</dbReference>
<gene>
    <name evidence="4" type="primary">rpo5</name>
    <name evidence="4" type="synonym">rpoH</name>
    <name evidence="6" type="ORF">FTO68_09000</name>
</gene>
<comment type="subunit">
    <text evidence="4">Part of the RNA polymerase complex.</text>
</comment>
<dbReference type="GO" id="GO:0006351">
    <property type="term" value="P:DNA-templated transcription"/>
    <property type="evidence" value="ECO:0007669"/>
    <property type="project" value="UniProtKB-UniRule"/>
</dbReference>
<comment type="subcellular location">
    <subcellularLocation>
        <location evidence="4">Cytoplasm</location>
    </subcellularLocation>
</comment>
<dbReference type="PANTHER" id="PTHR10535:SF0">
    <property type="entry name" value="DNA-DIRECTED RNA POLYMERASES I, II, AND III SUBUNIT RPABC1"/>
    <property type="match status" value="1"/>
</dbReference>
<comment type="caution">
    <text evidence="6">The sequence shown here is derived from an EMBL/GenBank/DDBJ whole genome shotgun (WGS) entry which is preliminary data.</text>
</comment>
<evidence type="ECO:0000256" key="4">
    <source>
        <dbReference type="HAMAP-Rule" id="MF_00025"/>
    </source>
</evidence>
<proteinExistence type="inferred from homology"/>
<dbReference type="GO" id="GO:0003899">
    <property type="term" value="F:DNA-directed RNA polymerase activity"/>
    <property type="evidence" value="ECO:0007669"/>
    <property type="project" value="UniProtKB-UniRule"/>
</dbReference>